<evidence type="ECO:0008006" key="9">
    <source>
        <dbReference type="Google" id="ProtNLM"/>
    </source>
</evidence>
<evidence type="ECO:0000256" key="2">
    <source>
        <dbReference type="ARBA" id="ARBA00022475"/>
    </source>
</evidence>
<dbReference type="RefSeq" id="WP_014448408.1">
    <property type="nucleotide sequence ID" value="NC_017094.1"/>
</dbReference>
<comment type="similarity">
    <text evidence="6">Belongs to the BI1 family.</text>
</comment>
<feature type="transmembrane region" description="Helical" evidence="6">
    <location>
        <begin position="32"/>
        <end position="51"/>
    </location>
</feature>
<dbReference type="PANTHER" id="PTHR23291">
    <property type="entry name" value="BAX INHIBITOR-RELATED"/>
    <property type="match status" value="1"/>
</dbReference>
<keyword evidence="8" id="KW-1185">Reference proteome</keyword>
<dbReference type="AlphaFoldDB" id="I0IKW5"/>
<reference evidence="7 8" key="1">
    <citation type="journal article" date="2012" name="J. Bacteriol.">
        <title>Complete Genome Sequence of Leptospirillum ferrooxidans Strain C2-3, Isolated from a Fresh Volcanic Ash Deposit on the Island of Miyake, Japan.</title>
        <authorList>
            <person name="Fujimura R."/>
            <person name="Sato Y."/>
            <person name="Nishizawa T."/>
            <person name="Oshima K."/>
            <person name="Kim S.-W."/>
            <person name="Hattori M."/>
            <person name="Kamijo T."/>
            <person name="Ohta H."/>
        </authorList>
    </citation>
    <scope>NUCLEOTIDE SEQUENCE [LARGE SCALE GENOMIC DNA]</scope>
    <source>
        <strain evidence="7 8">C2-3</strain>
    </source>
</reference>
<sequence>MNSMNSWNATNDRNVVEGLRSSVSQGKFMVRVYSLLAVTLLVSAMATFWGMEQGLSTMLSHPIILMVLNFGTLFLLMGVQRVPVVNVLVTLLFAGIMGASLGPAIAQAVHLPGGAGIVTNALLLTTAIFFSLSLYAMVSGKSFSFLGSFLFTGLIIVVILSLVQIFWHPAFLQVIVAGMGALVFSGLILFDTARILSSSEEELTPVMAVVSLYLDVLNLFLSLLRILEIFRGRD</sequence>
<evidence type="ECO:0000256" key="4">
    <source>
        <dbReference type="ARBA" id="ARBA00022989"/>
    </source>
</evidence>
<keyword evidence="4 6" id="KW-1133">Transmembrane helix</keyword>
<dbReference type="OrthoDB" id="9813298at2"/>
<accession>I0IKW5</accession>
<dbReference type="HOGENOM" id="CLU_058671_2_1_0"/>
<dbReference type="Pfam" id="PF01027">
    <property type="entry name" value="Bax1-I"/>
    <property type="match status" value="1"/>
</dbReference>
<gene>
    <name evidence="7" type="ordered locus">LFE_0187</name>
</gene>
<feature type="transmembrane region" description="Helical" evidence="6">
    <location>
        <begin position="63"/>
        <end position="79"/>
    </location>
</feature>
<keyword evidence="5 6" id="KW-0472">Membrane</keyword>
<feature type="transmembrane region" description="Helical" evidence="6">
    <location>
        <begin position="85"/>
        <end position="105"/>
    </location>
</feature>
<evidence type="ECO:0000313" key="8">
    <source>
        <dbReference type="Proteomes" id="UP000007382"/>
    </source>
</evidence>
<reference evidence="8" key="2">
    <citation type="submission" date="2012-03" db="EMBL/GenBank/DDBJ databases">
        <title>The complete genome sequence of the pioneer microbe on fresh volcanic deposit, Leptospirillum ferrooxidans strain C2-3.</title>
        <authorList>
            <person name="Fujimura R."/>
            <person name="Sato Y."/>
            <person name="Nishizawa T."/>
            <person name="Nanba K."/>
            <person name="Oshima K."/>
            <person name="Hattori M."/>
            <person name="Kamijo T."/>
            <person name="Ohta H."/>
        </authorList>
    </citation>
    <scope>NUCLEOTIDE SEQUENCE [LARGE SCALE GENOMIC DNA]</scope>
    <source>
        <strain evidence="8">C2-3</strain>
    </source>
</reference>
<dbReference type="KEGG" id="lfc:LFE_0187"/>
<evidence type="ECO:0000256" key="3">
    <source>
        <dbReference type="ARBA" id="ARBA00022692"/>
    </source>
</evidence>
<dbReference type="GO" id="GO:0005886">
    <property type="term" value="C:plasma membrane"/>
    <property type="evidence" value="ECO:0007669"/>
    <property type="project" value="UniProtKB-SubCell"/>
</dbReference>
<dbReference type="EMBL" id="AP012342">
    <property type="protein sequence ID" value="BAM05914.1"/>
    <property type="molecule type" value="Genomic_DNA"/>
</dbReference>
<feature type="transmembrane region" description="Helical" evidence="6">
    <location>
        <begin position="143"/>
        <end position="163"/>
    </location>
</feature>
<dbReference type="PANTHER" id="PTHR23291:SF115">
    <property type="entry name" value="MODULATOR OF FTSH PROTEASE YCCA"/>
    <property type="match status" value="1"/>
</dbReference>
<proteinExistence type="inferred from homology"/>
<dbReference type="Proteomes" id="UP000007382">
    <property type="component" value="Chromosome"/>
</dbReference>
<dbReference type="InterPro" id="IPR006214">
    <property type="entry name" value="Bax_inhibitor_1-related"/>
</dbReference>
<dbReference type="PATRIC" id="fig|1162668.3.peg.220"/>
<keyword evidence="3 6" id="KW-0812">Transmembrane</keyword>
<feature type="transmembrane region" description="Helical" evidence="6">
    <location>
        <begin position="170"/>
        <end position="190"/>
    </location>
</feature>
<dbReference type="CDD" id="cd10432">
    <property type="entry name" value="BI-1-like_bacterial"/>
    <property type="match status" value="1"/>
</dbReference>
<evidence type="ECO:0000256" key="6">
    <source>
        <dbReference type="RuleBase" id="RU004379"/>
    </source>
</evidence>
<protein>
    <recommendedName>
        <fullName evidence="9">Integral membrane protein</fullName>
    </recommendedName>
</protein>
<evidence type="ECO:0000313" key="7">
    <source>
        <dbReference type="EMBL" id="BAM05914.1"/>
    </source>
</evidence>
<evidence type="ECO:0000256" key="5">
    <source>
        <dbReference type="ARBA" id="ARBA00023136"/>
    </source>
</evidence>
<dbReference type="STRING" id="1162668.LFE_0187"/>
<evidence type="ECO:0000256" key="1">
    <source>
        <dbReference type="ARBA" id="ARBA00004651"/>
    </source>
</evidence>
<name>I0IKW5_LEPFC</name>
<feature type="transmembrane region" description="Helical" evidence="6">
    <location>
        <begin position="117"/>
        <end position="137"/>
    </location>
</feature>
<keyword evidence="2" id="KW-1003">Cell membrane</keyword>
<comment type="subcellular location">
    <subcellularLocation>
        <location evidence="1">Cell membrane</location>
        <topology evidence="1">Multi-pass membrane protein</topology>
    </subcellularLocation>
</comment>
<dbReference type="eggNOG" id="COG0670">
    <property type="taxonomic scope" value="Bacteria"/>
</dbReference>
<organism evidence="7 8">
    <name type="scientific">Leptospirillum ferrooxidans (strain C2-3)</name>
    <dbReference type="NCBI Taxonomy" id="1162668"/>
    <lineage>
        <taxon>Bacteria</taxon>
        <taxon>Pseudomonadati</taxon>
        <taxon>Nitrospirota</taxon>
        <taxon>Nitrospiria</taxon>
        <taxon>Nitrospirales</taxon>
        <taxon>Nitrospiraceae</taxon>
        <taxon>Leptospirillum</taxon>
    </lineage>
</organism>